<feature type="domain" description="VOC" evidence="1">
    <location>
        <begin position="143"/>
        <end position="258"/>
    </location>
</feature>
<dbReference type="InterPro" id="IPR004360">
    <property type="entry name" value="Glyas_Fos-R_dOase_dom"/>
</dbReference>
<dbReference type="Proteomes" id="UP000015480">
    <property type="component" value="Chromosome"/>
</dbReference>
<dbReference type="InterPro" id="IPR037523">
    <property type="entry name" value="VOC_core"/>
</dbReference>
<sequence>MSDHGSPCWYELTTPTGRLDATCAFYGKVFGWTVQSAGMEGFDYRLAGDARGMVAGLMALPPEEVPPHWKIYFTVESADQAAAEISAAGGRVLQEPADIPGTGRFAVVSDPAGAVFGLLQPLEMTAEAAAKFQPAFDQKSTGRGNWHELMAPQPEAELSFYAKLFGWEKSRAVEMGEDRGIYQLFSHKGADIGGMMDLGGAPAPHWLAYFGVDGIDSAMSRVSDAGGKILFGPMEVPGGAWVAGCTDPEGAAFAIVGPKG</sequence>
<keyword evidence="3" id="KW-1185">Reference proteome</keyword>
<dbReference type="GO" id="GO:0051213">
    <property type="term" value="F:dioxygenase activity"/>
    <property type="evidence" value="ECO:0007669"/>
    <property type="project" value="UniProtKB-KW"/>
</dbReference>
<dbReference type="Pfam" id="PF00903">
    <property type="entry name" value="Glyoxalase"/>
    <property type="match status" value="2"/>
</dbReference>
<dbReference type="PANTHER" id="PTHR33993">
    <property type="entry name" value="GLYOXALASE-RELATED"/>
    <property type="match status" value="1"/>
</dbReference>
<dbReference type="eggNOG" id="COG3324">
    <property type="taxonomic scope" value="Bacteria"/>
</dbReference>
<dbReference type="Gene3D" id="3.10.180.10">
    <property type="entry name" value="2,3-Dihydroxybiphenyl 1,2-Dioxygenase, domain 1"/>
    <property type="match status" value="2"/>
</dbReference>
<dbReference type="KEGG" id="pami:JCM7686_0503"/>
<dbReference type="HOGENOM" id="CLU_069623_3_0_5"/>
<evidence type="ECO:0000313" key="2">
    <source>
        <dbReference type="EMBL" id="AGT07612.1"/>
    </source>
</evidence>
<dbReference type="InterPro" id="IPR029068">
    <property type="entry name" value="Glyas_Bleomycin-R_OHBP_Dase"/>
</dbReference>
<organism evidence="2 3">
    <name type="scientific">Paracoccus aminophilus JCM 7686</name>
    <dbReference type="NCBI Taxonomy" id="1367847"/>
    <lineage>
        <taxon>Bacteria</taxon>
        <taxon>Pseudomonadati</taxon>
        <taxon>Pseudomonadota</taxon>
        <taxon>Alphaproteobacteria</taxon>
        <taxon>Rhodobacterales</taxon>
        <taxon>Paracoccaceae</taxon>
        <taxon>Paracoccus</taxon>
    </lineage>
</organism>
<dbReference type="PROSITE" id="PS51819">
    <property type="entry name" value="VOC"/>
    <property type="match status" value="2"/>
</dbReference>
<dbReference type="OrthoDB" id="9793039at2"/>
<gene>
    <name evidence="2" type="ORF">JCM7686_0503</name>
</gene>
<dbReference type="PATRIC" id="fig|1367847.3.peg.447"/>
<name>S5XRC5_PARAH</name>
<evidence type="ECO:0000259" key="1">
    <source>
        <dbReference type="PROSITE" id="PS51819"/>
    </source>
</evidence>
<proteinExistence type="predicted"/>
<keyword evidence="2" id="KW-0560">Oxidoreductase</keyword>
<dbReference type="STRING" id="1367847.JCM7686_0503"/>
<feature type="domain" description="VOC" evidence="1">
    <location>
        <begin position="6"/>
        <end position="121"/>
    </location>
</feature>
<protein>
    <submittedName>
        <fullName evidence="2">Glyoxalase/bleomycin resistance protein/dioxygenase</fullName>
    </submittedName>
</protein>
<dbReference type="PANTHER" id="PTHR33993:SF14">
    <property type="entry name" value="GB|AAF24581.1"/>
    <property type="match status" value="1"/>
</dbReference>
<accession>S5XRC5</accession>
<evidence type="ECO:0000313" key="3">
    <source>
        <dbReference type="Proteomes" id="UP000015480"/>
    </source>
</evidence>
<dbReference type="RefSeq" id="WP_020949251.1">
    <property type="nucleotide sequence ID" value="NC_022041.1"/>
</dbReference>
<dbReference type="EMBL" id="CP006650">
    <property type="protein sequence ID" value="AGT07612.1"/>
    <property type="molecule type" value="Genomic_DNA"/>
</dbReference>
<keyword evidence="2" id="KW-0223">Dioxygenase</keyword>
<dbReference type="CDD" id="cd07247">
    <property type="entry name" value="SgaA_N_like"/>
    <property type="match status" value="2"/>
</dbReference>
<reference evidence="2 3" key="1">
    <citation type="journal article" date="2014" name="BMC Genomics">
        <title>Architecture and functions of a multipartite genome of the methylotrophic bacterium Paracoccus aminophilus JCM 7686, containing primary and secondary chromids.</title>
        <authorList>
            <person name="Dziewit L."/>
            <person name="Czarnecki J."/>
            <person name="Wibberg D."/>
            <person name="Radlinska M."/>
            <person name="Mrozek P."/>
            <person name="Szymczak M."/>
            <person name="Schluter A."/>
            <person name="Puhler A."/>
            <person name="Bartosik D."/>
        </authorList>
    </citation>
    <scope>NUCLEOTIDE SEQUENCE [LARGE SCALE GENOMIC DNA]</scope>
    <source>
        <strain evidence="2">JCM 7686</strain>
    </source>
</reference>
<dbReference type="InterPro" id="IPR052164">
    <property type="entry name" value="Anthracycline_SecMetBiosynth"/>
</dbReference>
<dbReference type="AlphaFoldDB" id="S5XRC5"/>
<dbReference type="SUPFAM" id="SSF54593">
    <property type="entry name" value="Glyoxalase/Bleomycin resistance protein/Dihydroxybiphenyl dioxygenase"/>
    <property type="match status" value="2"/>
</dbReference>